<evidence type="ECO:0000256" key="6">
    <source>
        <dbReference type="ARBA" id="ARBA00022918"/>
    </source>
</evidence>
<dbReference type="InterPro" id="IPR043128">
    <property type="entry name" value="Rev_trsase/Diguanyl_cyclase"/>
</dbReference>
<evidence type="ECO:0000256" key="7">
    <source>
        <dbReference type="SAM" id="MobiDB-lite"/>
    </source>
</evidence>
<dbReference type="Gene3D" id="3.10.10.10">
    <property type="entry name" value="HIV Type 1 Reverse Transcriptase, subunit A, domain 1"/>
    <property type="match status" value="1"/>
</dbReference>
<evidence type="ECO:0000256" key="1">
    <source>
        <dbReference type="ARBA" id="ARBA00022679"/>
    </source>
</evidence>
<dbReference type="Proteomes" id="UP001151760">
    <property type="component" value="Unassembled WGS sequence"/>
</dbReference>
<dbReference type="SUPFAM" id="SSF56672">
    <property type="entry name" value="DNA/RNA polymerases"/>
    <property type="match status" value="1"/>
</dbReference>
<reference evidence="9" key="2">
    <citation type="submission" date="2022-01" db="EMBL/GenBank/DDBJ databases">
        <authorList>
            <person name="Yamashiro T."/>
            <person name="Shiraishi A."/>
            <person name="Satake H."/>
            <person name="Nakayama K."/>
        </authorList>
    </citation>
    <scope>NUCLEOTIDE SEQUENCE</scope>
</reference>
<dbReference type="InterPro" id="IPR053134">
    <property type="entry name" value="RNA-dir_DNA_polymerase"/>
</dbReference>
<reference evidence="9" key="1">
    <citation type="journal article" date="2022" name="Int. J. Mol. Sci.">
        <title>Draft Genome of Tanacetum Coccineum: Genomic Comparison of Closely Related Tanacetum-Family Plants.</title>
        <authorList>
            <person name="Yamashiro T."/>
            <person name="Shiraishi A."/>
            <person name="Nakayama K."/>
            <person name="Satake H."/>
        </authorList>
    </citation>
    <scope>NUCLEOTIDE SEQUENCE</scope>
</reference>
<dbReference type="Pfam" id="PF17917">
    <property type="entry name" value="RT_RNaseH"/>
    <property type="match status" value="1"/>
</dbReference>
<keyword evidence="2" id="KW-0548">Nucleotidyltransferase</keyword>
<evidence type="ECO:0000256" key="2">
    <source>
        <dbReference type="ARBA" id="ARBA00022695"/>
    </source>
</evidence>
<evidence type="ECO:0000313" key="10">
    <source>
        <dbReference type="Proteomes" id="UP001151760"/>
    </source>
</evidence>
<keyword evidence="5" id="KW-0378">Hydrolase</keyword>
<dbReference type="CDD" id="cd01647">
    <property type="entry name" value="RT_LTR"/>
    <property type="match status" value="1"/>
</dbReference>
<evidence type="ECO:0000256" key="5">
    <source>
        <dbReference type="ARBA" id="ARBA00022801"/>
    </source>
</evidence>
<keyword evidence="6 9" id="KW-0695">RNA-directed DNA polymerase</keyword>
<proteinExistence type="predicted"/>
<name>A0ABQ5BK28_9ASTR</name>
<gene>
    <name evidence="9" type="ORF">Tco_0861053</name>
</gene>
<evidence type="ECO:0000259" key="8">
    <source>
        <dbReference type="PROSITE" id="PS50878"/>
    </source>
</evidence>
<accession>A0ABQ5BK28</accession>
<dbReference type="PANTHER" id="PTHR24559:SF444">
    <property type="entry name" value="REVERSE TRANSCRIPTASE DOMAIN-CONTAINING PROTEIN"/>
    <property type="match status" value="1"/>
</dbReference>
<feature type="compositionally biased region" description="Low complexity" evidence="7">
    <location>
        <begin position="482"/>
        <end position="492"/>
    </location>
</feature>
<keyword evidence="4" id="KW-0255">Endonuclease</keyword>
<evidence type="ECO:0000313" key="9">
    <source>
        <dbReference type="EMBL" id="GJT14011.1"/>
    </source>
</evidence>
<evidence type="ECO:0000256" key="4">
    <source>
        <dbReference type="ARBA" id="ARBA00022759"/>
    </source>
</evidence>
<feature type="domain" description="Reverse transcriptase" evidence="8">
    <location>
        <begin position="1"/>
        <end position="162"/>
    </location>
</feature>
<dbReference type="Gene3D" id="3.30.70.270">
    <property type="match status" value="1"/>
</dbReference>
<dbReference type="Pfam" id="PF00078">
    <property type="entry name" value="RVT_1"/>
    <property type="match status" value="1"/>
</dbReference>
<keyword evidence="1" id="KW-0808">Transferase</keyword>
<dbReference type="InterPro" id="IPR000477">
    <property type="entry name" value="RT_dom"/>
</dbReference>
<feature type="region of interest" description="Disordered" evidence="7">
    <location>
        <begin position="467"/>
        <end position="492"/>
    </location>
</feature>
<protein>
    <submittedName>
        <fullName evidence="9">Reverse transcriptase domain-containing protein</fullName>
    </submittedName>
</protein>
<dbReference type="PROSITE" id="PS50878">
    <property type="entry name" value="RT_POL"/>
    <property type="match status" value="1"/>
</dbReference>
<comment type="caution">
    <text evidence="9">The sequence shown here is derived from an EMBL/GenBank/DDBJ whole genome shotgun (WGS) entry which is preliminary data.</text>
</comment>
<evidence type="ECO:0000256" key="3">
    <source>
        <dbReference type="ARBA" id="ARBA00022722"/>
    </source>
</evidence>
<dbReference type="PANTHER" id="PTHR24559">
    <property type="entry name" value="TRANSPOSON TY3-I GAG-POL POLYPROTEIN"/>
    <property type="match status" value="1"/>
</dbReference>
<dbReference type="EMBL" id="BQNB010013277">
    <property type="protein sequence ID" value="GJT14011.1"/>
    <property type="molecule type" value="Genomic_DNA"/>
</dbReference>
<dbReference type="InterPro" id="IPR043502">
    <property type="entry name" value="DNA/RNA_pol_sf"/>
</dbReference>
<sequence>MVKKHDGTWRMCVDFKDLNNACPKDCYPLPEIDWKVESLCGYSFKCFLDAYKGYHQIKMAKEDEEKTAFITSQGIFCYSKMPFGLKNVGSTYQRLVDKAFQKQIGRNLEVYVDDLVIKSRTEEEVIRDITETFKTLRQINMKLNPKKCTFGMQEGMFLGYKVSTNGLRACPEKADAFLSVPSPRCIKDSDFQWTPEAEEAFPTLITPKENEELIIYLAAAKEVISVVLMTDREGRQTPVYFVNRTLRGPEVNYTPMEKLVLALLSASKRLKRYFQAHTVVVITNQPMKQLLSSSEISRRMLKWKIELEGYDIQYRPRTVIKGQILADGSSCVDGSGAGLILTNPEGAEFTYAMRFRFDATNNEAEYEVAYKCCIDSMSKLREMFQTWLQQRQAQVVNLDTYTPELSQCRKILICYDDDDDELIYLLEEFAGELALIAPIPPGIVEADFDPKGDIRFIENLMYDNSFPRPPETLKDDSETVIDSNNDYSSSDNDSLYSDDIDYVEGHSPPILSVSLDGDDILREKLLNVNLLIAKIEALKDNPTPSSDFVTKSSSTSLNFFLEETNTFDNSLPESETFCFNLEEISSGSPTSYLDLSLPDYEAFFCDSEPDSGNFTMDVVEDIFDNPTREPRVHVPNVLPTHPTLQLDSDFTLSSDSLGSDLVVSFPSGTRNKIFDPGIFIEVQSKRFLSPNEFSISFIRDPLSPVIARILKTRARSFVLRSLELHILSFILGIQYPNLID</sequence>
<keyword evidence="10" id="KW-1185">Reference proteome</keyword>
<dbReference type="InterPro" id="IPR041373">
    <property type="entry name" value="RT_RNaseH"/>
</dbReference>
<dbReference type="GO" id="GO:0003964">
    <property type="term" value="F:RNA-directed DNA polymerase activity"/>
    <property type="evidence" value="ECO:0007669"/>
    <property type="project" value="UniProtKB-KW"/>
</dbReference>
<organism evidence="9 10">
    <name type="scientific">Tanacetum coccineum</name>
    <dbReference type="NCBI Taxonomy" id="301880"/>
    <lineage>
        <taxon>Eukaryota</taxon>
        <taxon>Viridiplantae</taxon>
        <taxon>Streptophyta</taxon>
        <taxon>Embryophyta</taxon>
        <taxon>Tracheophyta</taxon>
        <taxon>Spermatophyta</taxon>
        <taxon>Magnoliopsida</taxon>
        <taxon>eudicotyledons</taxon>
        <taxon>Gunneridae</taxon>
        <taxon>Pentapetalae</taxon>
        <taxon>asterids</taxon>
        <taxon>campanulids</taxon>
        <taxon>Asterales</taxon>
        <taxon>Asteraceae</taxon>
        <taxon>Asteroideae</taxon>
        <taxon>Anthemideae</taxon>
        <taxon>Anthemidinae</taxon>
        <taxon>Tanacetum</taxon>
    </lineage>
</organism>
<keyword evidence="3" id="KW-0540">Nuclease</keyword>